<dbReference type="SUPFAM" id="SSF160935">
    <property type="entry name" value="VPA0735-like"/>
    <property type="match status" value="1"/>
</dbReference>
<organism evidence="3">
    <name type="scientific">Paenarthrobacter sp. AMU7</name>
    <dbReference type="NCBI Taxonomy" id="3162492"/>
    <lineage>
        <taxon>Bacteria</taxon>
        <taxon>Bacillati</taxon>
        <taxon>Actinomycetota</taxon>
        <taxon>Actinomycetes</taxon>
        <taxon>Micrococcales</taxon>
        <taxon>Micrococcaceae</taxon>
        <taxon>Paenarthrobacter</taxon>
    </lineage>
</organism>
<evidence type="ECO:0000313" key="3">
    <source>
        <dbReference type="EMBL" id="XDV71430.1"/>
    </source>
</evidence>
<dbReference type="AlphaFoldDB" id="A0AB39YM55"/>
<protein>
    <submittedName>
        <fullName evidence="3">DUF1254 domain-containing protein</fullName>
    </submittedName>
</protein>
<dbReference type="InterPro" id="IPR010679">
    <property type="entry name" value="DUF1254"/>
</dbReference>
<proteinExistence type="predicted"/>
<dbReference type="InterPro" id="IPR010621">
    <property type="entry name" value="DUF1214"/>
</dbReference>
<dbReference type="PANTHER" id="PTHR36509:SF2">
    <property type="entry name" value="BLL3101 PROTEIN"/>
    <property type="match status" value="1"/>
</dbReference>
<dbReference type="PANTHER" id="PTHR36509">
    <property type="entry name" value="BLL3101 PROTEIN"/>
    <property type="match status" value="1"/>
</dbReference>
<dbReference type="RefSeq" id="WP_280624855.1">
    <property type="nucleotide sequence ID" value="NZ_CP165735.1"/>
</dbReference>
<dbReference type="InterPro" id="IPR037050">
    <property type="entry name" value="DUF1254_sf"/>
</dbReference>
<dbReference type="EMBL" id="CP165735">
    <property type="protein sequence ID" value="XDV71430.1"/>
    <property type="molecule type" value="Genomic_DNA"/>
</dbReference>
<dbReference type="Gene3D" id="2.60.120.600">
    <property type="entry name" value="Domain of unknown function DUF1214, C-terminal domain"/>
    <property type="match status" value="1"/>
</dbReference>
<dbReference type="Pfam" id="PF06742">
    <property type="entry name" value="DUF1214"/>
    <property type="match status" value="1"/>
</dbReference>
<reference evidence="3" key="1">
    <citation type="submission" date="2024-07" db="EMBL/GenBank/DDBJ databases">
        <authorList>
            <person name="Li J."/>
            <person name="Wei H."/>
            <person name="Ma J."/>
        </authorList>
    </citation>
    <scope>NUCLEOTIDE SEQUENCE</scope>
    <source>
        <strain evidence="3">AMU7</strain>
    </source>
</reference>
<gene>
    <name evidence="3" type="ORF">ABQM86_21125</name>
</gene>
<name>A0AB39YM55_9MICC</name>
<feature type="domain" description="DUF1254" evidence="2">
    <location>
        <begin position="48"/>
        <end position="177"/>
    </location>
</feature>
<dbReference type="Pfam" id="PF06863">
    <property type="entry name" value="DUF1254"/>
    <property type="match status" value="1"/>
</dbReference>
<accession>A0AB39YM55</accession>
<evidence type="ECO:0000259" key="2">
    <source>
        <dbReference type="Pfam" id="PF06863"/>
    </source>
</evidence>
<sequence length="451" mass="49618">MSKDPGLEKSPVELATEAFVYGFPLVFNLEQVWRYVHTGVGANPAAPFNTFSHAGQLAGPEDRFVTINNDTVYSMAQIDLTAGPLVLDVPDTGNRYYVLQFVSAWTENFAYVGKRATGTAPGRFFLVPPGWNGTVPQDATVIRFPTAVASIVGRWAVNGDADLAVVRELQAATLLAPLDSSDSRAGAGLPMVDTSSLEEALAFWEKYRVYSQTFAPPSRDLLLHNSFAPLGLTGDRPITKLPDDDQEILRAGYDAGLELLEATLRNSYVKEVNGWQLPIHVFDYNLDSFEVGTLNTAEWRLEDPDRRLITRASAALGGLWGNHAYEAAYFPSYVDQHGKQLSGEHDYTLTLNPPPPNAAFWSLTMYDVPNYYLVANPEERYSVGDRTPGLRWTDDGGLTIYISATEPVDPVNRANWLPAPAGAFRPMLRVYIPGKSVLTGAYVLPPIVKVR</sequence>
<feature type="domain" description="DUF1214" evidence="1">
    <location>
        <begin position="326"/>
        <end position="434"/>
    </location>
</feature>
<dbReference type="InterPro" id="IPR037049">
    <property type="entry name" value="DUF1214_C_sf"/>
</dbReference>
<dbReference type="Gene3D" id="2.60.40.1610">
    <property type="entry name" value="Domain of unknown function DUF1254"/>
    <property type="match status" value="1"/>
</dbReference>
<evidence type="ECO:0000259" key="1">
    <source>
        <dbReference type="Pfam" id="PF06742"/>
    </source>
</evidence>